<evidence type="ECO:0000313" key="2">
    <source>
        <dbReference type="EMBL" id="EGR30573.1"/>
    </source>
</evidence>
<dbReference type="InterPro" id="IPR047187">
    <property type="entry name" value="SF1_C_Upf1"/>
</dbReference>
<dbReference type="OrthoDB" id="392140at2759"/>
<dbReference type="InterPro" id="IPR045055">
    <property type="entry name" value="DNA2/NAM7-like"/>
</dbReference>
<accession>G0QW36</accession>
<dbReference type="RefSeq" id="XP_004032160.1">
    <property type="nucleotide sequence ID" value="XM_004032112.1"/>
</dbReference>
<dbReference type="OMA" id="MIAFARY"/>
<dbReference type="Gene3D" id="3.40.50.300">
    <property type="entry name" value="P-loop containing nucleotide triphosphate hydrolases"/>
    <property type="match status" value="2"/>
</dbReference>
<dbReference type="AlphaFoldDB" id="G0QW36"/>
<dbReference type="GO" id="GO:0031380">
    <property type="term" value="C:nuclear RNA-directed RNA polymerase complex"/>
    <property type="evidence" value="ECO:0007669"/>
    <property type="project" value="TreeGrafter"/>
</dbReference>
<dbReference type="PANTHER" id="PTHR10887:SF341">
    <property type="entry name" value="NFX1-TYPE ZINC FINGER-CONTAINING PROTEIN 1"/>
    <property type="match status" value="1"/>
</dbReference>
<dbReference type="GO" id="GO:0031048">
    <property type="term" value="P:regulatory ncRNA-mediated heterochromatin formation"/>
    <property type="evidence" value="ECO:0007669"/>
    <property type="project" value="TreeGrafter"/>
</dbReference>
<feature type="domain" description="DNA2/NAM7 helicase-like C-terminal" evidence="1">
    <location>
        <begin position="70"/>
        <end position="256"/>
    </location>
</feature>
<dbReference type="GeneID" id="14906687"/>
<gene>
    <name evidence="2" type="ORF">IMG5_129070</name>
</gene>
<dbReference type="Proteomes" id="UP000008983">
    <property type="component" value="Unassembled WGS sequence"/>
</dbReference>
<dbReference type="PANTHER" id="PTHR10887">
    <property type="entry name" value="DNA2/NAM7 HELICASE FAMILY"/>
    <property type="match status" value="1"/>
</dbReference>
<protein>
    <submittedName>
        <fullName evidence="2">Nfx1-type zinc finger protein, putative</fullName>
    </submittedName>
</protein>
<sequence length="512" mass="60198">MTLNGAAMHAQVIKHLNPYILLIEEAGEVLENLIVPLLFPLLKQIILIGDHKQLRPQVNNYFLEKKYNLNISLLERLINNNIEHVQLKYQRRMRFEFADFIRLIYPRESYEDHQTIQVYPNVLGMPQNMIFINHKELESCIQENKSKKNFYEANYAIELAKYIVLQGQFKPNQITILCFYLGQTQEIRKIVRKNHNKQLNGITIVSVDNYQGEENEIIILSCIRSNKEGKMGFTKTENRINVAFSRAKIGFYILGNFGMFNTNYENNNKETLWQKILTLAKKKEFIKDEINFVCKQHNQGTLVKHYDDFVKMPLGGCKKFCKLVRKCGHICPLNCHNNPCESFECQQKCLKVYECGHSCQLKCFSNCNPLCQQYVHKTLNCGHIKNEVCSKNINSIQCQEIVPEKQFQIVNMKYRINVIKINYNYNVQYNSKLNQEIVNIYIQQPVIQKNNTIAFIPLIWNIPQIQIVRSLYLKNLNAICILNQQIVIQILQNKYVMNQLRKHQCVEFINKI</sequence>
<dbReference type="CDD" id="cd18808">
    <property type="entry name" value="SF1_C_Upf1"/>
    <property type="match status" value="1"/>
</dbReference>
<dbReference type="Pfam" id="PF13087">
    <property type="entry name" value="AAA_12"/>
    <property type="match status" value="1"/>
</dbReference>
<dbReference type="STRING" id="857967.G0QW36"/>
<dbReference type="InterPro" id="IPR041679">
    <property type="entry name" value="DNA2/NAM7-like_C"/>
</dbReference>
<dbReference type="SUPFAM" id="SSF52540">
    <property type="entry name" value="P-loop containing nucleoside triphosphate hydrolases"/>
    <property type="match status" value="1"/>
</dbReference>
<keyword evidence="3" id="KW-1185">Reference proteome</keyword>
<evidence type="ECO:0000313" key="3">
    <source>
        <dbReference type="Proteomes" id="UP000008983"/>
    </source>
</evidence>
<dbReference type="InParanoid" id="G0QW36"/>
<proteinExistence type="predicted"/>
<dbReference type="eggNOG" id="KOG1807">
    <property type="taxonomic scope" value="Eukaryota"/>
</dbReference>
<reference evidence="2 3" key="1">
    <citation type="submission" date="2011-07" db="EMBL/GenBank/DDBJ databases">
        <authorList>
            <person name="Coyne R."/>
            <person name="Brami D."/>
            <person name="Johnson J."/>
            <person name="Hostetler J."/>
            <person name="Hannick L."/>
            <person name="Clark T."/>
            <person name="Cassidy-Hanley D."/>
            <person name="Inman J."/>
        </authorList>
    </citation>
    <scope>NUCLEOTIDE SEQUENCE [LARGE SCALE GENOMIC DNA]</scope>
    <source>
        <strain evidence="2 3">G5</strain>
    </source>
</reference>
<dbReference type="EMBL" id="GL983978">
    <property type="protein sequence ID" value="EGR30573.1"/>
    <property type="molecule type" value="Genomic_DNA"/>
</dbReference>
<name>G0QW36_ICHMU</name>
<evidence type="ECO:0000259" key="1">
    <source>
        <dbReference type="Pfam" id="PF13087"/>
    </source>
</evidence>
<organism evidence="2 3">
    <name type="scientific">Ichthyophthirius multifiliis</name>
    <name type="common">White spot disease agent</name>
    <name type="synonym">Ich</name>
    <dbReference type="NCBI Taxonomy" id="5932"/>
    <lineage>
        <taxon>Eukaryota</taxon>
        <taxon>Sar</taxon>
        <taxon>Alveolata</taxon>
        <taxon>Ciliophora</taxon>
        <taxon>Intramacronucleata</taxon>
        <taxon>Oligohymenophorea</taxon>
        <taxon>Hymenostomatida</taxon>
        <taxon>Ophryoglenina</taxon>
        <taxon>Ichthyophthirius</taxon>
    </lineage>
</organism>
<dbReference type="InterPro" id="IPR027417">
    <property type="entry name" value="P-loop_NTPase"/>
</dbReference>